<name>A0A484G628_COLOR</name>
<accession>A0A484G628</accession>
<feature type="transmembrane region" description="Helical" evidence="2">
    <location>
        <begin position="226"/>
        <end position="251"/>
    </location>
</feature>
<reference evidence="4" key="1">
    <citation type="journal article" date="2013" name="New Phytol.">
        <title>Comparative genomic and transcriptomic analyses reveal the hemibiotrophic stage shift of Colletotrichum fungi.</title>
        <authorList>
            <person name="Gan P."/>
            <person name="Ikeda K."/>
            <person name="Irieda H."/>
            <person name="Narusaka M."/>
            <person name="O'Connell R.J."/>
            <person name="Narusaka Y."/>
            <person name="Takano Y."/>
            <person name="Kubo Y."/>
            <person name="Shirasu K."/>
        </authorList>
    </citation>
    <scope>NUCLEOTIDE SEQUENCE [LARGE SCALE GENOMIC DNA]</scope>
    <source>
        <strain evidence="4">104-T / ATCC 96160 / CBS 514.97 / LARS 414 / MAFF 240422</strain>
    </source>
</reference>
<dbReference type="AlphaFoldDB" id="A0A484G628"/>
<keyword evidence="2" id="KW-1133">Transmembrane helix</keyword>
<sequence length="484" mass="52504">MSSNNDNTSTLKSYIDSATGAAQNLVGSLTGNTGDQNKGEAKQNKAEVEHDASHATAKIPGFTATASGVTKDDSDRSGGSWNQTVGSAKETVGGLVGSENLKQQGRQQNLEGQEQEAKGQLNDYTSGIGNRLQGTVGGAVAGLTGDKAGQEHYQNLHDTGKTQQRGAEHDIQKQAEAKHEKTRSQVPGSSHPHPTGFSTSPIRSELHDHASSITTPVMAETEARQWTTVLVLIALFLSLIIISQTLTAYIAAYRAAPSEVAAILDTVDSSIGENESYDRDIAKVQRLDDKLRLGRLLREIQRGGDDLREQINGMLLSSDTTTLRTAPRLFWASTRRDLEERVRRLDLARMRFLVVYMGIFAENSSTVVASTAERQAAAVAATTTTTPTPSPRDPEKTSFSAFTPPMNALNASLTRALTEEIRQKPPLRRLTTQALGHREDTVPGHKLGWAGVVQELQRSPRMHKRHASIERSIEQELASSRLSI</sequence>
<feature type="region of interest" description="Disordered" evidence="1">
    <location>
        <begin position="25"/>
        <end position="86"/>
    </location>
</feature>
<proteinExistence type="predicted"/>
<gene>
    <name evidence="3" type="ORF">Cob_v000205</name>
</gene>
<evidence type="ECO:0000313" key="3">
    <source>
        <dbReference type="EMBL" id="TDZ26076.1"/>
    </source>
</evidence>
<dbReference type="Proteomes" id="UP000014480">
    <property type="component" value="Unassembled WGS sequence"/>
</dbReference>
<reference evidence="4" key="2">
    <citation type="journal article" date="2019" name="Mol. Plant Microbe Interact.">
        <title>Genome sequence resources for four phytopathogenic fungi from the Colletotrichum orbiculare species complex.</title>
        <authorList>
            <person name="Gan P."/>
            <person name="Tsushima A."/>
            <person name="Narusaka M."/>
            <person name="Narusaka Y."/>
            <person name="Takano Y."/>
            <person name="Kubo Y."/>
            <person name="Shirasu K."/>
        </authorList>
    </citation>
    <scope>GENOME REANNOTATION</scope>
    <source>
        <strain evidence="4">104-T / ATCC 96160 / CBS 514.97 / LARS 414 / MAFF 240422</strain>
    </source>
</reference>
<protein>
    <submittedName>
        <fullName evidence="3">Uncharacterized protein</fullName>
    </submittedName>
</protein>
<feature type="compositionally biased region" description="Polar residues" evidence="1">
    <location>
        <begin position="25"/>
        <end position="36"/>
    </location>
</feature>
<dbReference type="SUPFAM" id="SSF69047">
    <property type="entry name" value="Hypothetical protein YjbJ"/>
    <property type="match status" value="1"/>
</dbReference>
<comment type="caution">
    <text evidence="3">The sequence shown here is derived from an EMBL/GenBank/DDBJ whole genome shotgun (WGS) entry which is preliminary data.</text>
</comment>
<dbReference type="STRING" id="1213857.A0A484G628"/>
<feature type="region of interest" description="Disordered" evidence="1">
    <location>
        <begin position="379"/>
        <end position="405"/>
    </location>
</feature>
<feature type="compositionally biased region" description="Polar residues" evidence="1">
    <location>
        <begin position="77"/>
        <end position="86"/>
    </location>
</feature>
<dbReference type="PANTHER" id="PTHR40460:SF1">
    <property type="entry name" value="CSBD-LIKE DOMAIN-CONTAINING PROTEIN"/>
    <property type="match status" value="1"/>
</dbReference>
<dbReference type="EMBL" id="AMCV02000001">
    <property type="protein sequence ID" value="TDZ26076.1"/>
    <property type="molecule type" value="Genomic_DNA"/>
</dbReference>
<feature type="region of interest" description="Disordered" evidence="1">
    <location>
        <begin position="160"/>
        <end position="199"/>
    </location>
</feature>
<dbReference type="PANTHER" id="PTHR40460">
    <property type="entry name" value="CHROMOSOME 1, WHOLE GENOME SHOTGUN SEQUENCE"/>
    <property type="match status" value="1"/>
</dbReference>
<evidence type="ECO:0000313" key="4">
    <source>
        <dbReference type="Proteomes" id="UP000014480"/>
    </source>
</evidence>
<keyword evidence="4" id="KW-1185">Reference proteome</keyword>
<evidence type="ECO:0000256" key="2">
    <source>
        <dbReference type="SAM" id="Phobius"/>
    </source>
</evidence>
<dbReference type="InterPro" id="IPR036629">
    <property type="entry name" value="YjbJ_sf"/>
</dbReference>
<dbReference type="OrthoDB" id="5309565at2759"/>
<evidence type="ECO:0000256" key="1">
    <source>
        <dbReference type="SAM" id="MobiDB-lite"/>
    </source>
</evidence>
<keyword evidence="2" id="KW-0472">Membrane</keyword>
<feature type="compositionally biased region" description="Basic and acidic residues" evidence="1">
    <location>
        <begin position="37"/>
        <end position="53"/>
    </location>
</feature>
<organism evidence="3 4">
    <name type="scientific">Colletotrichum orbiculare (strain 104-T / ATCC 96160 / CBS 514.97 / LARS 414 / MAFF 240422)</name>
    <name type="common">Cucumber anthracnose fungus</name>
    <name type="synonym">Colletotrichum lagenarium</name>
    <dbReference type="NCBI Taxonomy" id="1213857"/>
    <lineage>
        <taxon>Eukaryota</taxon>
        <taxon>Fungi</taxon>
        <taxon>Dikarya</taxon>
        <taxon>Ascomycota</taxon>
        <taxon>Pezizomycotina</taxon>
        <taxon>Sordariomycetes</taxon>
        <taxon>Hypocreomycetidae</taxon>
        <taxon>Glomerellales</taxon>
        <taxon>Glomerellaceae</taxon>
        <taxon>Colletotrichum</taxon>
        <taxon>Colletotrichum orbiculare species complex</taxon>
    </lineage>
</organism>
<feature type="compositionally biased region" description="Basic and acidic residues" evidence="1">
    <location>
        <begin position="160"/>
        <end position="183"/>
    </location>
</feature>
<keyword evidence="2" id="KW-0812">Transmembrane</keyword>